<sequence>MSAGPYTWYKDTRTGKTICKNKQLTQQVIHLV</sequence>
<dbReference type="Proteomes" id="UP001152820">
    <property type="component" value="Unassembled WGS sequence"/>
</dbReference>
<accession>A0AAP3Z5A8</accession>
<dbReference type="EMBL" id="JAOWLO010000002">
    <property type="protein sequence ID" value="MDG5048425.1"/>
    <property type="molecule type" value="Genomic_DNA"/>
</dbReference>
<reference evidence="1" key="2">
    <citation type="journal article" date="2023" name="Food Microbiol.">
        <title>Evaluation of the fermentation potential of lactic acid bacteria isolated from herbs, fruits and vegetables as starter cultures in nut-based milk alternatives.</title>
        <authorList>
            <person name="Huang W."/>
            <person name="Dong A."/>
            <person name="Pham H.T."/>
            <person name="Zhou C."/>
            <person name="Huo Z."/>
            <person name="Watjen A.P."/>
            <person name="Prakash S."/>
            <person name="Bang-Berthelsen C.H."/>
            <person name="Turner M.S."/>
        </authorList>
    </citation>
    <scope>NUCLEOTIDE SEQUENCE</scope>
    <source>
        <strain evidence="1">593</strain>
    </source>
</reference>
<dbReference type="InterPro" id="IPR007464">
    <property type="entry name" value="Bacteriocin_IId"/>
</dbReference>
<dbReference type="Pfam" id="PF04369">
    <property type="entry name" value="Lactococcin"/>
    <property type="match status" value="1"/>
</dbReference>
<reference evidence="1" key="1">
    <citation type="submission" date="2022-10" db="EMBL/GenBank/DDBJ databases">
        <authorList>
            <person name="Turner M.S."/>
            <person name="Huang W."/>
        </authorList>
    </citation>
    <scope>NUCLEOTIDE SEQUENCE</scope>
    <source>
        <strain evidence="1">593</strain>
    </source>
</reference>
<dbReference type="RefSeq" id="WP_223848594.1">
    <property type="nucleotide sequence ID" value="NZ_CP065737.1"/>
</dbReference>
<proteinExistence type="predicted"/>
<dbReference type="AlphaFoldDB" id="A0AAP3Z5A8"/>
<dbReference type="EMBL" id="JAUCAE010000005">
    <property type="protein sequence ID" value="MDM7546399.1"/>
    <property type="molecule type" value="Genomic_DNA"/>
</dbReference>
<evidence type="ECO:0000313" key="3">
    <source>
        <dbReference type="Proteomes" id="UP001240905"/>
    </source>
</evidence>
<dbReference type="GO" id="GO:0042742">
    <property type="term" value="P:defense response to bacterium"/>
    <property type="evidence" value="ECO:0007669"/>
    <property type="project" value="InterPro"/>
</dbReference>
<evidence type="ECO:0000313" key="1">
    <source>
        <dbReference type="EMBL" id="MDG5048425.1"/>
    </source>
</evidence>
<comment type="caution">
    <text evidence="2">The sequence shown here is derived from an EMBL/GenBank/DDBJ whole genome shotgun (WGS) entry which is preliminary data.</text>
</comment>
<gene>
    <name evidence="1" type="ORF">OGZ38_04575</name>
    <name evidence="2" type="ORF">QUD52_05030</name>
</gene>
<reference evidence="2" key="3">
    <citation type="submission" date="2023-06" db="EMBL/GenBank/DDBJ databases">
        <title>Draft Genome Sequences of lactic acid bacteria strains isolated from fermented milk products.</title>
        <authorList>
            <person name="Elcheninov A.G."/>
            <person name="Klyukina A."/>
            <person name="Zayulina K.S."/>
            <person name="Gavirova L.A."/>
            <person name="Shcherbakova P.A."/>
            <person name="Shestakov A.I."/>
            <person name="Kublanov I.V."/>
            <person name="Kochetkova T.V."/>
        </authorList>
    </citation>
    <scope>NUCLEOTIDE SEQUENCE</scope>
    <source>
        <strain evidence="2">TOM.142</strain>
    </source>
</reference>
<dbReference type="GO" id="GO:0005576">
    <property type="term" value="C:extracellular region"/>
    <property type="evidence" value="ECO:0007669"/>
    <property type="project" value="InterPro"/>
</dbReference>
<protein>
    <submittedName>
        <fullName evidence="2">Lactococcin family bacteriocin</fullName>
    </submittedName>
</protein>
<organism evidence="2 3">
    <name type="scientific">Lactococcus lactis</name>
    <dbReference type="NCBI Taxonomy" id="1358"/>
    <lineage>
        <taxon>Bacteria</taxon>
        <taxon>Bacillati</taxon>
        <taxon>Bacillota</taxon>
        <taxon>Bacilli</taxon>
        <taxon>Lactobacillales</taxon>
        <taxon>Streptococcaceae</taxon>
        <taxon>Lactococcus</taxon>
    </lineage>
</organism>
<name>A0AAP3Z5A8_9LACT</name>
<dbReference type="Proteomes" id="UP001240905">
    <property type="component" value="Unassembled WGS sequence"/>
</dbReference>
<evidence type="ECO:0000313" key="2">
    <source>
        <dbReference type="EMBL" id="MDM7546399.1"/>
    </source>
</evidence>